<evidence type="ECO:0000313" key="1">
    <source>
        <dbReference type="EMBL" id="KKL81794.1"/>
    </source>
</evidence>
<sequence>SPVQGNLHAGFLKEEGDGNIPSLFNWGTNFRLQLLELTIGLL</sequence>
<dbReference type="AlphaFoldDB" id="A0A0F9F5W7"/>
<feature type="non-terminal residue" evidence="1">
    <location>
        <position position="1"/>
    </location>
</feature>
<proteinExistence type="predicted"/>
<comment type="caution">
    <text evidence="1">The sequence shown here is derived from an EMBL/GenBank/DDBJ whole genome shotgun (WGS) entry which is preliminary data.</text>
</comment>
<gene>
    <name evidence="1" type="ORF">LCGC14_1991170</name>
</gene>
<protein>
    <submittedName>
        <fullName evidence="1">Uncharacterized protein</fullName>
    </submittedName>
</protein>
<accession>A0A0F9F5W7</accession>
<name>A0A0F9F5W7_9ZZZZ</name>
<reference evidence="1" key="1">
    <citation type="journal article" date="2015" name="Nature">
        <title>Complex archaea that bridge the gap between prokaryotes and eukaryotes.</title>
        <authorList>
            <person name="Spang A."/>
            <person name="Saw J.H."/>
            <person name="Jorgensen S.L."/>
            <person name="Zaremba-Niedzwiedzka K."/>
            <person name="Martijn J."/>
            <person name="Lind A.E."/>
            <person name="van Eijk R."/>
            <person name="Schleper C."/>
            <person name="Guy L."/>
            <person name="Ettema T.J."/>
        </authorList>
    </citation>
    <scope>NUCLEOTIDE SEQUENCE</scope>
</reference>
<organism evidence="1">
    <name type="scientific">marine sediment metagenome</name>
    <dbReference type="NCBI Taxonomy" id="412755"/>
    <lineage>
        <taxon>unclassified sequences</taxon>
        <taxon>metagenomes</taxon>
        <taxon>ecological metagenomes</taxon>
    </lineage>
</organism>
<dbReference type="EMBL" id="LAZR01022461">
    <property type="protein sequence ID" value="KKL81794.1"/>
    <property type="molecule type" value="Genomic_DNA"/>
</dbReference>